<evidence type="ECO:0000313" key="5">
    <source>
        <dbReference type="Ensembl" id="ENSSMRP00000027624.1"/>
    </source>
</evidence>
<dbReference type="InterPro" id="IPR041442">
    <property type="entry name" value="PIH1D1/2/3_CS-like"/>
</dbReference>
<reference evidence="5" key="1">
    <citation type="submission" date="2025-08" db="UniProtKB">
        <authorList>
            <consortium name="Ensembl"/>
        </authorList>
    </citation>
    <scope>IDENTIFICATION</scope>
</reference>
<dbReference type="GO" id="GO:0101031">
    <property type="term" value="C:protein folding chaperone complex"/>
    <property type="evidence" value="ECO:0007669"/>
    <property type="project" value="Ensembl"/>
</dbReference>
<evidence type="ECO:0000259" key="3">
    <source>
        <dbReference type="Pfam" id="PF08190"/>
    </source>
</evidence>
<keyword evidence="6" id="KW-1185">Reference proteome</keyword>
<evidence type="ECO:0000259" key="4">
    <source>
        <dbReference type="Pfam" id="PF18201"/>
    </source>
</evidence>
<dbReference type="GO" id="GO:0031267">
    <property type="term" value="F:small GTPase binding"/>
    <property type="evidence" value="ECO:0007669"/>
    <property type="project" value="Ensembl"/>
</dbReference>
<dbReference type="AlphaFoldDB" id="A0A8D0E7Y9"/>
<dbReference type="CDD" id="cd00298">
    <property type="entry name" value="ACD_sHsps_p23-like"/>
    <property type="match status" value="1"/>
</dbReference>
<evidence type="ECO:0000313" key="6">
    <source>
        <dbReference type="Proteomes" id="UP000694421"/>
    </source>
</evidence>
<dbReference type="Pfam" id="PF18201">
    <property type="entry name" value="PIH1_CS"/>
    <property type="match status" value="1"/>
</dbReference>
<dbReference type="OMA" id="SCLCTEI"/>
<dbReference type="PANTHER" id="PTHR22997">
    <property type="entry name" value="PIH1 DOMAIN-CONTAINING PROTEIN 1"/>
    <property type="match status" value="1"/>
</dbReference>
<dbReference type="Proteomes" id="UP000694421">
    <property type="component" value="Unplaced"/>
</dbReference>
<dbReference type="InterPro" id="IPR012981">
    <property type="entry name" value="PIH1_N"/>
</dbReference>
<dbReference type="GO" id="GO:1990904">
    <property type="term" value="C:ribonucleoprotein complex"/>
    <property type="evidence" value="ECO:0007669"/>
    <property type="project" value="TreeGrafter"/>
</dbReference>
<dbReference type="GO" id="GO:0006364">
    <property type="term" value="P:rRNA processing"/>
    <property type="evidence" value="ECO:0007669"/>
    <property type="project" value="TreeGrafter"/>
</dbReference>
<evidence type="ECO:0000256" key="2">
    <source>
        <dbReference type="ARBA" id="ARBA00040541"/>
    </source>
</evidence>
<accession>A0A8D0E7Y9</accession>
<sequence>MMEMRCSSEDMLSKATQLWAVLDDMAENDPEGYHQFMQQQLKDAKQYFAPLEPYLCVKTSILDPTEKPLFINLCRWNKVPAPHTTSDPIPVRAGKMEEVLNQSEFYHVLDIAYNPSVLERGKDDPVSKKHLIDLSLIYIKKKYSIMLSHSYTITDFKIKGSLEEMRQRLTKQKLVALSQKNARKELTLDHLRNIITKEDSSDPSLPMENTAPTKTGLIEVISSTEKPEESCTPAYKVTTKKGENGKPTEIEVTVELPRIHSVSECKLSVSKADLLLQCSEKYRLHLNLPELVNEEATAAKFYKKKGLLLITLPVCLQK</sequence>
<dbReference type="GO" id="GO:0005737">
    <property type="term" value="C:cytoplasm"/>
    <property type="evidence" value="ECO:0007669"/>
    <property type="project" value="TreeGrafter"/>
</dbReference>
<feature type="domain" description="PIH1D1/2/3 CS-like" evidence="4">
    <location>
        <begin position="243"/>
        <end position="314"/>
    </location>
</feature>
<proteinExistence type="inferred from homology"/>
<dbReference type="GeneTree" id="ENSGT00510000048581"/>
<evidence type="ECO:0000256" key="1">
    <source>
        <dbReference type="ARBA" id="ARBA00008511"/>
    </source>
</evidence>
<name>A0A8D0E7Y9_SALMN</name>
<dbReference type="GO" id="GO:0000492">
    <property type="term" value="P:box C/D snoRNP assembly"/>
    <property type="evidence" value="ECO:0007669"/>
    <property type="project" value="TreeGrafter"/>
</dbReference>
<dbReference type="InterPro" id="IPR050734">
    <property type="entry name" value="PIH1/Kintoun_subfamily"/>
</dbReference>
<organism evidence="5 6">
    <name type="scientific">Salvator merianae</name>
    <name type="common">Argentine black and white tegu</name>
    <name type="synonym">Tupinambis merianae</name>
    <dbReference type="NCBI Taxonomy" id="96440"/>
    <lineage>
        <taxon>Eukaryota</taxon>
        <taxon>Metazoa</taxon>
        <taxon>Chordata</taxon>
        <taxon>Craniata</taxon>
        <taxon>Vertebrata</taxon>
        <taxon>Euteleostomi</taxon>
        <taxon>Lepidosauria</taxon>
        <taxon>Squamata</taxon>
        <taxon>Bifurcata</taxon>
        <taxon>Unidentata</taxon>
        <taxon>Episquamata</taxon>
        <taxon>Laterata</taxon>
        <taxon>Teiioidea</taxon>
        <taxon>Teiidae</taxon>
        <taxon>Salvator</taxon>
    </lineage>
</organism>
<dbReference type="Pfam" id="PF08190">
    <property type="entry name" value="PIH1"/>
    <property type="match status" value="1"/>
</dbReference>
<protein>
    <recommendedName>
        <fullName evidence="2">PIH1 domain-containing protein 2</fullName>
    </recommendedName>
</protein>
<reference evidence="5" key="2">
    <citation type="submission" date="2025-09" db="UniProtKB">
        <authorList>
            <consortium name="Ensembl"/>
        </authorList>
    </citation>
    <scope>IDENTIFICATION</scope>
</reference>
<dbReference type="PANTHER" id="PTHR22997:SF6">
    <property type="entry name" value="PIH1 DOMAIN-CONTAINING PROTEIN 2"/>
    <property type="match status" value="1"/>
</dbReference>
<dbReference type="Ensembl" id="ENSSMRT00000032254.1">
    <property type="protein sequence ID" value="ENSSMRP00000027624.1"/>
    <property type="gene ID" value="ENSSMRG00000021301.1"/>
</dbReference>
<feature type="domain" description="PIH1 N-terminal" evidence="3">
    <location>
        <begin position="35"/>
        <end position="173"/>
    </location>
</feature>
<comment type="similarity">
    <text evidence="1">Belongs to the PIH1 family.</text>
</comment>
<dbReference type="GO" id="GO:0097255">
    <property type="term" value="C:R2TP complex"/>
    <property type="evidence" value="ECO:0007669"/>
    <property type="project" value="TreeGrafter"/>
</dbReference>